<evidence type="ECO:0008006" key="10">
    <source>
        <dbReference type="Google" id="ProtNLM"/>
    </source>
</evidence>
<accession>D8Q806</accession>
<dbReference type="eggNOG" id="KOG0637">
    <property type="taxonomic scope" value="Eukaryota"/>
</dbReference>
<dbReference type="GO" id="GO:0008506">
    <property type="term" value="F:sucrose:proton symporter activity"/>
    <property type="evidence" value="ECO:0007669"/>
    <property type="project" value="TreeGrafter"/>
</dbReference>
<dbReference type="SUPFAM" id="SSF103473">
    <property type="entry name" value="MFS general substrate transporter"/>
    <property type="match status" value="1"/>
</dbReference>
<evidence type="ECO:0000256" key="7">
    <source>
        <dbReference type="SAM" id="Phobius"/>
    </source>
</evidence>
<feature type="transmembrane region" description="Helical" evidence="7">
    <location>
        <begin position="71"/>
        <end position="94"/>
    </location>
</feature>
<dbReference type="InParanoid" id="D8Q806"/>
<dbReference type="PANTHER" id="PTHR19432:SF91">
    <property type="entry name" value="GENERAL ALPHA-GLUCOSIDE PERMEASE"/>
    <property type="match status" value="1"/>
</dbReference>
<feature type="region of interest" description="Disordered" evidence="6">
    <location>
        <begin position="464"/>
        <end position="486"/>
    </location>
</feature>
<feature type="transmembrane region" description="Helical" evidence="7">
    <location>
        <begin position="145"/>
        <end position="165"/>
    </location>
</feature>
<dbReference type="GO" id="GO:0005886">
    <property type="term" value="C:plasma membrane"/>
    <property type="evidence" value="ECO:0007669"/>
    <property type="project" value="TreeGrafter"/>
</dbReference>
<dbReference type="AlphaFoldDB" id="D8Q806"/>
<dbReference type="HOGENOM" id="CLU_018303_0_0_1"/>
<keyword evidence="2" id="KW-0813">Transport</keyword>
<dbReference type="Gene3D" id="1.20.1250.20">
    <property type="entry name" value="MFS general substrate transporter like domains"/>
    <property type="match status" value="1"/>
</dbReference>
<evidence type="ECO:0000256" key="1">
    <source>
        <dbReference type="ARBA" id="ARBA00004141"/>
    </source>
</evidence>
<feature type="transmembrane region" description="Helical" evidence="7">
    <location>
        <begin position="372"/>
        <end position="395"/>
    </location>
</feature>
<dbReference type="FunCoup" id="D8Q806">
    <property type="interactions" value="65"/>
</dbReference>
<dbReference type="Proteomes" id="UP000007431">
    <property type="component" value="Unassembled WGS sequence"/>
</dbReference>
<dbReference type="VEuPathDB" id="FungiDB:SCHCODRAFT_02628569"/>
<name>D8Q806_SCHCM</name>
<evidence type="ECO:0000256" key="5">
    <source>
        <dbReference type="ARBA" id="ARBA00023136"/>
    </source>
</evidence>
<keyword evidence="5 7" id="KW-0472">Membrane</keyword>
<dbReference type="PANTHER" id="PTHR19432">
    <property type="entry name" value="SUGAR TRANSPORTER"/>
    <property type="match status" value="1"/>
</dbReference>
<evidence type="ECO:0000313" key="9">
    <source>
        <dbReference type="Proteomes" id="UP000007431"/>
    </source>
</evidence>
<feature type="transmembrane region" description="Helical" evidence="7">
    <location>
        <begin position="274"/>
        <end position="296"/>
    </location>
</feature>
<feature type="transmembrane region" description="Helical" evidence="7">
    <location>
        <begin position="323"/>
        <end position="343"/>
    </location>
</feature>
<feature type="transmembrane region" description="Helical" evidence="7">
    <location>
        <begin position="34"/>
        <end position="51"/>
    </location>
</feature>
<proteinExistence type="predicted"/>
<keyword evidence="3 7" id="KW-0812">Transmembrane</keyword>
<dbReference type="InterPro" id="IPR036259">
    <property type="entry name" value="MFS_trans_sf"/>
</dbReference>
<feature type="transmembrane region" description="Helical" evidence="7">
    <location>
        <begin position="544"/>
        <end position="564"/>
    </location>
</feature>
<evidence type="ECO:0000256" key="2">
    <source>
        <dbReference type="ARBA" id="ARBA00022448"/>
    </source>
</evidence>
<dbReference type="EMBL" id="GL377307">
    <property type="protein sequence ID" value="EFI96108.1"/>
    <property type="molecule type" value="Genomic_DNA"/>
</dbReference>
<evidence type="ECO:0000313" key="8">
    <source>
        <dbReference type="EMBL" id="EFI96108.1"/>
    </source>
</evidence>
<organism evidence="9">
    <name type="scientific">Schizophyllum commune (strain H4-8 / FGSC 9210)</name>
    <name type="common">Split gill fungus</name>
    <dbReference type="NCBI Taxonomy" id="578458"/>
    <lineage>
        <taxon>Eukaryota</taxon>
        <taxon>Fungi</taxon>
        <taxon>Dikarya</taxon>
        <taxon>Basidiomycota</taxon>
        <taxon>Agaricomycotina</taxon>
        <taxon>Agaricomycetes</taxon>
        <taxon>Agaricomycetidae</taxon>
        <taxon>Agaricales</taxon>
        <taxon>Schizophyllaceae</taxon>
        <taxon>Schizophyllum</taxon>
    </lineage>
</organism>
<protein>
    <recommendedName>
        <fullName evidence="10">Major facilitator superfamily (MFS) profile domain-containing protein</fullName>
    </recommendedName>
</protein>
<keyword evidence="9" id="KW-1185">Reference proteome</keyword>
<comment type="subcellular location">
    <subcellularLocation>
        <location evidence="1">Membrane</location>
        <topology evidence="1">Multi-pass membrane protein</topology>
    </subcellularLocation>
</comment>
<feature type="transmembrane region" description="Helical" evidence="7">
    <location>
        <begin position="106"/>
        <end position="125"/>
    </location>
</feature>
<evidence type="ECO:0000256" key="6">
    <source>
        <dbReference type="SAM" id="MobiDB-lite"/>
    </source>
</evidence>
<evidence type="ECO:0000256" key="4">
    <source>
        <dbReference type="ARBA" id="ARBA00022989"/>
    </source>
</evidence>
<gene>
    <name evidence="8" type="ORF">SCHCODRAFT_68596</name>
</gene>
<reference evidence="8 9" key="1">
    <citation type="journal article" date="2010" name="Nat. Biotechnol.">
        <title>Genome sequence of the model mushroom Schizophyllum commune.</title>
        <authorList>
            <person name="Ohm R.A."/>
            <person name="de Jong J.F."/>
            <person name="Lugones L.G."/>
            <person name="Aerts A."/>
            <person name="Kothe E."/>
            <person name="Stajich J.E."/>
            <person name="de Vries R.P."/>
            <person name="Record E."/>
            <person name="Levasseur A."/>
            <person name="Baker S.E."/>
            <person name="Bartholomew K.A."/>
            <person name="Coutinho P.M."/>
            <person name="Erdmann S."/>
            <person name="Fowler T.J."/>
            <person name="Gathman A.C."/>
            <person name="Lombard V."/>
            <person name="Henrissat B."/>
            <person name="Knabe N."/>
            <person name="Kuees U."/>
            <person name="Lilly W.W."/>
            <person name="Lindquist E."/>
            <person name="Lucas S."/>
            <person name="Magnuson J.K."/>
            <person name="Piumi F."/>
            <person name="Raudaskoski M."/>
            <person name="Salamov A."/>
            <person name="Schmutz J."/>
            <person name="Schwarze F.W.M.R."/>
            <person name="vanKuyk P.A."/>
            <person name="Horton J.S."/>
            <person name="Grigoriev I.V."/>
            <person name="Woesten H.A.B."/>
        </authorList>
    </citation>
    <scope>NUCLEOTIDE SEQUENCE [LARGE SCALE GENOMIC DNA]</scope>
    <source>
        <strain evidence="9">H4-8 / FGSC 9210</strain>
    </source>
</reference>
<evidence type="ECO:0000256" key="3">
    <source>
        <dbReference type="ARBA" id="ARBA00022692"/>
    </source>
</evidence>
<feature type="transmembrane region" description="Helical" evidence="7">
    <location>
        <begin position="401"/>
        <end position="420"/>
    </location>
</feature>
<feature type="transmembrane region" description="Helical" evidence="7">
    <location>
        <begin position="217"/>
        <end position="239"/>
    </location>
</feature>
<sequence>MTGFSALPVAEEGGEDYEDSTRWAGVPRILGPKWAQLPILTVGLLGVQLFWSVEMSYASPYLLSLGMSKSAMAVVFVAGPLSGLVMQPLIGVLADNCTSRLGRRRPYMIGGVILCSCAMLLLGYTRPIAAIFTGYDNAANDRWTIALAVLAVYIIDFAINAVQAVDRAILVDTLPPTAQASGNAWAARMLGIGSVVGFFAGNVDLPSYFTWLGSNQLGVLSVIVIFWLVLVHAITVTSVKERILLKRTYVQSLFREFKDIFANIFRLPRTIKQIFTVQFFAWIGWFPVMFYTSVYIGDLYKRSAAQAHIEPDDAEGTRLGARALFYMGAVSLFANVVLPAFVAETASKSRSGTPLPVLKKPSRFVVPARMKVHLATLWAASHVVFAACMLGTFFVDSVAGGTLLVAVTGFSWAITQWAPFSLLGEAILLEPAGPTDASIRLADVRASEERQRFLVAGDSDDEEEIGVHRRRSTDNSRGSLDRSRSGFADDDIGNGFAHDEHGNGFAHDGNGNGFAHDDSFTHESGNAGGGLAAKAGIILGIHNLFIVIPQFIVTGVSSIIFAIFDPDQSVLHGGHGGIPMHNSTTTEDGTDAAASGDLAFRSLAYRAEEEDDAGGSNSVVYIFRLAGFSAVIAAVLCWRLARDLRHR</sequence>
<dbReference type="OMA" id="SITQWAP"/>
<feature type="transmembrane region" description="Helical" evidence="7">
    <location>
        <begin position="621"/>
        <end position="641"/>
    </location>
</feature>
<feature type="transmembrane region" description="Helical" evidence="7">
    <location>
        <begin position="185"/>
        <end position="205"/>
    </location>
</feature>
<keyword evidence="4 7" id="KW-1133">Transmembrane helix</keyword>